<dbReference type="CDD" id="cd01347">
    <property type="entry name" value="ligand_gated_channel"/>
    <property type="match status" value="1"/>
</dbReference>
<accession>A0ABS4DV43</accession>
<protein>
    <submittedName>
        <fullName evidence="16">Outer membrane receptor protein involved in Fe transport</fullName>
    </submittedName>
</protein>
<feature type="domain" description="TonB-dependent receptor plug" evidence="15">
    <location>
        <begin position="51"/>
        <end position="167"/>
    </location>
</feature>
<feature type="chain" id="PRO_5046817437" evidence="13">
    <location>
        <begin position="25"/>
        <end position="693"/>
    </location>
</feature>
<evidence type="ECO:0000313" key="17">
    <source>
        <dbReference type="Proteomes" id="UP000759443"/>
    </source>
</evidence>
<evidence type="ECO:0000256" key="3">
    <source>
        <dbReference type="ARBA" id="ARBA00022452"/>
    </source>
</evidence>
<evidence type="ECO:0000256" key="8">
    <source>
        <dbReference type="ARBA" id="ARBA00023077"/>
    </source>
</evidence>
<evidence type="ECO:0000256" key="12">
    <source>
        <dbReference type="RuleBase" id="RU003357"/>
    </source>
</evidence>
<sequence>MNRYLMLGVSAAALTGLSQTSAVAQGAAATGGETTELDMIVIKGEKVARSIQNTASSVSVVTDKDLARKSKQGASSVAEAVSDVPNVVLTDNVGAPVIRGQDTQGPNTGSIAFLSGTVPRATINVDGHYQNYFEYVFAGTSIWDVDSIEVFRGPQTTSQGANAIAGAIVVNTKDPTFAPEAAYQAEIGSYGQKRASVALSGPLYEDQLAGRLAIDYWGRGTFIDYINSAFVEDTTDTDFSSFNARAKLLWEPPEIPGLSAKFTYSHNDTNRPTQEAAFAPYDELENTASSLPTWDQKTDTGIFDLSYAFENGVTLYNQTQYSLSDVHRRDDSARYSAADIYQKNFSNENRVTFGSEEDVLSGVVGAYYAHTTADEALVSFNGLSSFDDTKDNFGLYSELSYRLTDQWTLTGGLRYQRDQVQRSGNSVFASTDLDYDETFQEVLPKLSLAYAVTPDFTVGALVNRGYNPGGVSINTFTGEWLDYDKETLWNYELFTRASLLDDRLQLTANVFYMDIKNAQRWYSVQTAPATFEAYALNAEKAHAYGLELGGSFEVLDNLTLTGSAGVLRTEIDEMSELPAYEGNEFQQSPGYMLSFGASWDITEKWNLAADIRHLDGYYSDDSNSAVYATDAYTIANVSTSYAFNDSMQVYGYVKNIFDERSATYLKASRSVPGQTDGSITAPRTFGIGIRGTF</sequence>
<evidence type="ECO:0000259" key="14">
    <source>
        <dbReference type="Pfam" id="PF00593"/>
    </source>
</evidence>
<keyword evidence="2 11" id="KW-0813">Transport</keyword>
<organism evidence="16 17">
    <name type="scientific">Rhizobium halophytocola</name>
    <dbReference type="NCBI Taxonomy" id="735519"/>
    <lineage>
        <taxon>Bacteria</taxon>
        <taxon>Pseudomonadati</taxon>
        <taxon>Pseudomonadota</taxon>
        <taxon>Alphaproteobacteria</taxon>
        <taxon>Hyphomicrobiales</taxon>
        <taxon>Rhizobiaceae</taxon>
        <taxon>Rhizobium/Agrobacterium group</taxon>
        <taxon>Rhizobium</taxon>
    </lineage>
</organism>
<feature type="signal peptide" evidence="13">
    <location>
        <begin position="1"/>
        <end position="24"/>
    </location>
</feature>
<dbReference type="InterPro" id="IPR000531">
    <property type="entry name" value="Beta-barrel_TonB"/>
</dbReference>
<keyword evidence="6" id="KW-0408">Iron</keyword>
<dbReference type="Pfam" id="PF07715">
    <property type="entry name" value="Plug"/>
    <property type="match status" value="1"/>
</dbReference>
<proteinExistence type="inferred from homology"/>
<keyword evidence="5 11" id="KW-0812">Transmembrane</keyword>
<dbReference type="PANTHER" id="PTHR32552:SF81">
    <property type="entry name" value="TONB-DEPENDENT OUTER MEMBRANE RECEPTOR"/>
    <property type="match status" value="1"/>
</dbReference>
<dbReference type="Pfam" id="PF00593">
    <property type="entry name" value="TonB_dep_Rec_b-barrel"/>
    <property type="match status" value="1"/>
</dbReference>
<dbReference type="SUPFAM" id="SSF56935">
    <property type="entry name" value="Porins"/>
    <property type="match status" value="1"/>
</dbReference>
<dbReference type="EMBL" id="JAGGJU010000002">
    <property type="protein sequence ID" value="MBP1849566.1"/>
    <property type="molecule type" value="Genomic_DNA"/>
</dbReference>
<comment type="similarity">
    <text evidence="11 12">Belongs to the TonB-dependent receptor family.</text>
</comment>
<feature type="domain" description="TonB-dependent receptor-like beta-barrel" evidence="14">
    <location>
        <begin position="264"/>
        <end position="656"/>
    </location>
</feature>
<keyword evidence="9 11" id="KW-0472">Membrane</keyword>
<comment type="subcellular location">
    <subcellularLocation>
        <location evidence="1 11">Cell outer membrane</location>
        <topology evidence="1 11">Multi-pass membrane protein</topology>
    </subcellularLocation>
</comment>
<keyword evidence="13" id="KW-0732">Signal</keyword>
<evidence type="ECO:0000256" key="11">
    <source>
        <dbReference type="PROSITE-ProRule" id="PRU01360"/>
    </source>
</evidence>
<evidence type="ECO:0000256" key="4">
    <source>
        <dbReference type="ARBA" id="ARBA00022496"/>
    </source>
</evidence>
<dbReference type="InterPro" id="IPR039426">
    <property type="entry name" value="TonB-dep_rcpt-like"/>
</dbReference>
<keyword evidence="3 11" id="KW-1134">Transmembrane beta strand</keyword>
<keyword evidence="8 12" id="KW-0798">TonB box</keyword>
<dbReference type="PANTHER" id="PTHR32552">
    <property type="entry name" value="FERRICHROME IRON RECEPTOR-RELATED"/>
    <property type="match status" value="1"/>
</dbReference>
<reference evidence="16 17" key="1">
    <citation type="submission" date="2021-03" db="EMBL/GenBank/DDBJ databases">
        <title>Genomic Encyclopedia of Type Strains, Phase IV (KMG-IV): sequencing the most valuable type-strain genomes for metagenomic binning, comparative biology and taxonomic classification.</title>
        <authorList>
            <person name="Goeker M."/>
        </authorList>
    </citation>
    <scope>NUCLEOTIDE SEQUENCE [LARGE SCALE GENOMIC DNA]</scope>
    <source>
        <strain evidence="16 17">DSM 21600</strain>
    </source>
</reference>
<evidence type="ECO:0000256" key="6">
    <source>
        <dbReference type="ARBA" id="ARBA00023004"/>
    </source>
</evidence>
<keyword evidence="7" id="KW-0406">Ion transport</keyword>
<evidence type="ECO:0000256" key="7">
    <source>
        <dbReference type="ARBA" id="ARBA00023065"/>
    </source>
</evidence>
<name>A0ABS4DV43_9HYPH</name>
<evidence type="ECO:0000256" key="10">
    <source>
        <dbReference type="ARBA" id="ARBA00023237"/>
    </source>
</evidence>
<dbReference type="PROSITE" id="PS52016">
    <property type="entry name" value="TONB_DEPENDENT_REC_3"/>
    <property type="match status" value="1"/>
</dbReference>
<keyword evidence="4" id="KW-0410">Iron transport</keyword>
<evidence type="ECO:0000259" key="15">
    <source>
        <dbReference type="Pfam" id="PF07715"/>
    </source>
</evidence>
<evidence type="ECO:0000256" key="9">
    <source>
        <dbReference type="ARBA" id="ARBA00023136"/>
    </source>
</evidence>
<keyword evidence="16" id="KW-0675">Receptor</keyword>
<dbReference type="InterPro" id="IPR012910">
    <property type="entry name" value="Plug_dom"/>
</dbReference>
<dbReference type="Gene3D" id="2.40.170.20">
    <property type="entry name" value="TonB-dependent receptor, beta-barrel domain"/>
    <property type="match status" value="1"/>
</dbReference>
<keyword evidence="10 11" id="KW-0998">Cell outer membrane</keyword>
<evidence type="ECO:0000256" key="1">
    <source>
        <dbReference type="ARBA" id="ARBA00004571"/>
    </source>
</evidence>
<comment type="caution">
    <text evidence="16">The sequence shown here is derived from an EMBL/GenBank/DDBJ whole genome shotgun (WGS) entry which is preliminary data.</text>
</comment>
<gene>
    <name evidence="16" type="ORF">J2Z17_000987</name>
</gene>
<evidence type="ECO:0000256" key="2">
    <source>
        <dbReference type="ARBA" id="ARBA00022448"/>
    </source>
</evidence>
<keyword evidence="17" id="KW-1185">Reference proteome</keyword>
<evidence type="ECO:0000256" key="13">
    <source>
        <dbReference type="SAM" id="SignalP"/>
    </source>
</evidence>
<evidence type="ECO:0000256" key="5">
    <source>
        <dbReference type="ARBA" id="ARBA00022692"/>
    </source>
</evidence>
<evidence type="ECO:0000313" key="16">
    <source>
        <dbReference type="EMBL" id="MBP1849566.1"/>
    </source>
</evidence>
<dbReference type="InterPro" id="IPR036942">
    <property type="entry name" value="Beta-barrel_TonB_sf"/>
</dbReference>
<dbReference type="Proteomes" id="UP000759443">
    <property type="component" value="Unassembled WGS sequence"/>
</dbReference>